<evidence type="ECO:0000313" key="2">
    <source>
        <dbReference type="EMBL" id="GAA1166764.1"/>
    </source>
</evidence>
<name>A0ABN1UTC6_9ACTN</name>
<evidence type="ECO:0000313" key="3">
    <source>
        <dbReference type="Proteomes" id="UP001501371"/>
    </source>
</evidence>
<comment type="caution">
    <text evidence="2">The sequence shown here is derived from an EMBL/GenBank/DDBJ whole genome shotgun (WGS) entry which is preliminary data.</text>
</comment>
<keyword evidence="1" id="KW-0812">Transmembrane</keyword>
<dbReference type="Proteomes" id="UP001501371">
    <property type="component" value="Unassembled WGS sequence"/>
</dbReference>
<protein>
    <submittedName>
        <fullName evidence="2">Uncharacterized protein</fullName>
    </submittedName>
</protein>
<gene>
    <name evidence="2" type="ORF">GCM10009654_24610</name>
</gene>
<keyword evidence="1" id="KW-0472">Membrane</keyword>
<dbReference type="EMBL" id="BAAAKV010000018">
    <property type="protein sequence ID" value="GAA1166764.1"/>
    <property type="molecule type" value="Genomic_DNA"/>
</dbReference>
<evidence type="ECO:0000256" key="1">
    <source>
        <dbReference type="SAM" id="Phobius"/>
    </source>
</evidence>
<dbReference type="RefSeq" id="WP_344274452.1">
    <property type="nucleotide sequence ID" value="NZ_BAAAKV010000018.1"/>
</dbReference>
<proteinExistence type="predicted"/>
<reference evidence="2 3" key="1">
    <citation type="journal article" date="2019" name="Int. J. Syst. Evol. Microbiol.">
        <title>The Global Catalogue of Microorganisms (GCM) 10K type strain sequencing project: providing services to taxonomists for standard genome sequencing and annotation.</title>
        <authorList>
            <consortium name="The Broad Institute Genomics Platform"/>
            <consortium name="The Broad Institute Genome Sequencing Center for Infectious Disease"/>
            <person name="Wu L."/>
            <person name="Ma J."/>
        </authorList>
    </citation>
    <scope>NUCLEOTIDE SEQUENCE [LARGE SCALE GENOMIC DNA]</scope>
    <source>
        <strain evidence="2 3">JCM 12696</strain>
    </source>
</reference>
<keyword evidence="1" id="KW-1133">Transmembrane helix</keyword>
<organism evidence="2 3">
    <name type="scientific">Streptomyces hebeiensis</name>
    <dbReference type="NCBI Taxonomy" id="229486"/>
    <lineage>
        <taxon>Bacteria</taxon>
        <taxon>Bacillati</taxon>
        <taxon>Actinomycetota</taxon>
        <taxon>Actinomycetes</taxon>
        <taxon>Kitasatosporales</taxon>
        <taxon>Streptomycetaceae</taxon>
        <taxon>Streptomyces</taxon>
    </lineage>
</organism>
<sequence length="359" mass="38308">MICPHCSQSLLYKERTGQVCSKCKRAYAFEPKTHPLGLHDLRIRRLVQKLGDDGKIKITVDQLWFAVTRKTRKARKSGGEASTAAGCAGCGVPVGLLMLVAGINIGGGAGVLAFFGSFLLIAVVITVVSTWRSGRRTTAALPRERFRSEDIRRWKHIYGSLPAGVVEGADTAAFRSTEPKAVRAALLCQDPSIAVFLAANGIPQRYGVVLTPDVRQVPDSVPVVVLHDADPAGCLLAGQARQALPGRRVVDAGLPPRAVMKAENALPLQGPELEAEVVEQLRADTSLTRDEVDWLAKGWSTPLVGVPPARLLAVVTKVLERVTAHTGAGADADVASDVDPDRRKAASIGFLTWPGEAAR</sequence>
<feature type="transmembrane region" description="Helical" evidence="1">
    <location>
        <begin position="109"/>
        <end position="128"/>
    </location>
</feature>
<accession>A0ABN1UTC6</accession>
<keyword evidence="3" id="KW-1185">Reference proteome</keyword>
<feature type="transmembrane region" description="Helical" evidence="1">
    <location>
        <begin position="81"/>
        <end position="103"/>
    </location>
</feature>